<dbReference type="PRINTS" id="PR00502">
    <property type="entry name" value="NUDIXFAMILY"/>
</dbReference>
<protein>
    <recommendedName>
        <fullName evidence="13">8-oxo-dGTP diphosphatase</fullName>
        <ecNumber evidence="12">3.6.1.55</ecNumber>
    </recommendedName>
    <alternativeName>
        <fullName evidence="16">7,8-dihydro-8-oxoguanine-triphosphatase</fullName>
    </alternativeName>
    <alternativeName>
        <fullName evidence="15">Mutator protein MutT</fullName>
    </alternativeName>
    <alternativeName>
        <fullName evidence="14">dGTP pyrophosphohydrolase</fullName>
    </alternativeName>
</protein>
<dbReference type="eggNOG" id="COG0494">
    <property type="taxonomic scope" value="Bacteria"/>
</dbReference>
<name>W0LG07_9GAMM</name>
<evidence type="ECO:0000256" key="2">
    <source>
        <dbReference type="ARBA" id="ARBA00005582"/>
    </source>
</evidence>
<dbReference type="KEGG" id="sfo:Z042_17610"/>
<feature type="binding site" evidence="17">
    <location>
        <position position="28"/>
    </location>
    <ligand>
        <name>8-oxo-dGTP</name>
        <dbReference type="ChEBI" id="CHEBI:77896"/>
    </ligand>
</feature>
<reference evidence="20 21" key="1">
    <citation type="submission" date="2014-01" db="EMBL/GenBank/DDBJ databases">
        <title>Isolation of Serratia multitudinisentens RB-25 from Ex-Landfill site.</title>
        <authorList>
            <person name="Robson E.H.J."/>
        </authorList>
    </citation>
    <scope>NUCLEOTIDE SEQUENCE [LARGE SCALE GENOMIC DNA]</scope>
    <source>
        <strain evidence="20 21">RB-25</strain>
    </source>
</reference>
<accession>W0LG07</accession>
<dbReference type="GO" id="GO:0006281">
    <property type="term" value="P:DNA repair"/>
    <property type="evidence" value="ECO:0007669"/>
    <property type="project" value="UniProtKB-KW"/>
</dbReference>
<dbReference type="AlphaFoldDB" id="W0LG07"/>
<evidence type="ECO:0000256" key="16">
    <source>
        <dbReference type="ARBA" id="ARBA00042798"/>
    </source>
</evidence>
<dbReference type="PANTHER" id="PTHR47707">
    <property type="entry name" value="8-OXO-DGTP DIPHOSPHATASE"/>
    <property type="match status" value="1"/>
</dbReference>
<comment type="cofactor">
    <cofactor evidence="1 18">
        <name>Mg(2+)</name>
        <dbReference type="ChEBI" id="CHEBI:18420"/>
    </cofactor>
</comment>
<comment type="similarity">
    <text evidence="2">Belongs to the Nudix hydrolase family.</text>
</comment>
<evidence type="ECO:0000256" key="1">
    <source>
        <dbReference type="ARBA" id="ARBA00001946"/>
    </source>
</evidence>
<dbReference type="Pfam" id="PF14815">
    <property type="entry name" value="NUDIX_4"/>
    <property type="match status" value="1"/>
</dbReference>
<dbReference type="InterPro" id="IPR020476">
    <property type="entry name" value="Nudix_hydrolase"/>
</dbReference>
<dbReference type="EMBL" id="CP007044">
    <property type="protein sequence ID" value="AHG21217.1"/>
    <property type="molecule type" value="Genomic_DNA"/>
</dbReference>
<dbReference type="GO" id="GO:0006260">
    <property type="term" value="P:DNA replication"/>
    <property type="evidence" value="ECO:0007669"/>
    <property type="project" value="UniProtKB-KW"/>
</dbReference>
<keyword evidence="3" id="KW-0515">Mutator protein</keyword>
<evidence type="ECO:0000256" key="18">
    <source>
        <dbReference type="PIRSR" id="PIRSR603561-2"/>
    </source>
</evidence>
<organism evidence="20 21">
    <name type="scientific">Chania multitudinisentens RB-25</name>
    <dbReference type="NCBI Taxonomy" id="1441930"/>
    <lineage>
        <taxon>Bacteria</taxon>
        <taxon>Pseudomonadati</taxon>
        <taxon>Pseudomonadota</taxon>
        <taxon>Gammaproteobacteria</taxon>
        <taxon>Enterobacterales</taxon>
        <taxon>Yersiniaceae</taxon>
        <taxon>Chania</taxon>
    </lineage>
</organism>
<feature type="binding site" evidence="18">
    <location>
        <position position="37"/>
    </location>
    <ligand>
        <name>Mg(2+)</name>
        <dbReference type="ChEBI" id="CHEBI:18420"/>
    </ligand>
</feature>
<dbReference type="InterPro" id="IPR015797">
    <property type="entry name" value="NUDIX_hydrolase-like_dom_sf"/>
</dbReference>
<dbReference type="OrthoDB" id="9810648at2"/>
<dbReference type="GO" id="GO:0044716">
    <property type="term" value="F:8-oxo-GDP phosphatase activity"/>
    <property type="evidence" value="ECO:0007669"/>
    <property type="project" value="TreeGrafter"/>
</dbReference>
<evidence type="ECO:0000256" key="13">
    <source>
        <dbReference type="ARBA" id="ARBA00040794"/>
    </source>
</evidence>
<evidence type="ECO:0000256" key="15">
    <source>
        <dbReference type="ARBA" id="ARBA00041979"/>
    </source>
</evidence>
<dbReference type="CDD" id="cd03425">
    <property type="entry name" value="NUDIX_MutT_NudA_like"/>
    <property type="match status" value="1"/>
</dbReference>
<evidence type="ECO:0000256" key="4">
    <source>
        <dbReference type="ARBA" id="ARBA00022705"/>
    </source>
</evidence>
<dbReference type="InterPro" id="IPR047127">
    <property type="entry name" value="MutT-like"/>
</dbReference>
<feature type="domain" description="Nudix hydrolase" evidence="19">
    <location>
        <begin position="1"/>
        <end position="129"/>
    </location>
</feature>
<dbReference type="GO" id="GO:0035539">
    <property type="term" value="F:8-oxo-7,8-dihydrodeoxyguanosine triphosphate pyrophosphatase activity"/>
    <property type="evidence" value="ECO:0007669"/>
    <property type="project" value="UniProtKB-EC"/>
</dbReference>
<reference evidence="20 21" key="2">
    <citation type="submission" date="2015-03" db="EMBL/GenBank/DDBJ databases">
        <authorList>
            <person name="Chan K.-G."/>
        </authorList>
    </citation>
    <scope>NUCLEOTIDE SEQUENCE [LARGE SCALE GENOMIC DNA]</scope>
    <source>
        <strain evidence="20 21">RB-25</strain>
    </source>
</reference>
<gene>
    <name evidence="20" type="ORF">Z042_17610</name>
</gene>
<feature type="binding site" evidence="17">
    <location>
        <begin position="34"/>
        <end position="37"/>
    </location>
    <ligand>
        <name>8-oxo-dGTP</name>
        <dbReference type="ChEBI" id="CHEBI:77896"/>
    </ligand>
</feature>
<feature type="binding site" evidence="17">
    <location>
        <position position="119"/>
    </location>
    <ligand>
        <name>8-oxo-dGTP</name>
        <dbReference type="ChEBI" id="CHEBI:77896"/>
    </ligand>
</feature>
<dbReference type="NCBIfam" id="TIGR00586">
    <property type="entry name" value="mutt"/>
    <property type="match status" value="1"/>
</dbReference>
<evidence type="ECO:0000256" key="5">
    <source>
        <dbReference type="ARBA" id="ARBA00022723"/>
    </source>
</evidence>
<keyword evidence="6" id="KW-0227">DNA damage</keyword>
<dbReference type="FunFam" id="3.90.79.10:FF:000014">
    <property type="entry name" value="8-oxo-dGTP diphosphatase MutT"/>
    <property type="match status" value="1"/>
</dbReference>
<dbReference type="NCBIfam" id="NF008044">
    <property type="entry name" value="PRK10776.1"/>
    <property type="match status" value="1"/>
</dbReference>
<dbReference type="STRING" id="1441930.Z042_17610"/>
<dbReference type="Proteomes" id="UP000019030">
    <property type="component" value="Chromosome"/>
</dbReference>
<comment type="catalytic activity">
    <reaction evidence="10">
        <text>8-oxo-dGTP + H2O = 8-oxo-dGMP + diphosphate + H(+)</text>
        <dbReference type="Rhea" id="RHEA:31575"/>
        <dbReference type="ChEBI" id="CHEBI:15377"/>
        <dbReference type="ChEBI" id="CHEBI:15378"/>
        <dbReference type="ChEBI" id="CHEBI:33019"/>
        <dbReference type="ChEBI" id="CHEBI:63224"/>
        <dbReference type="ChEBI" id="CHEBI:77896"/>
        <dbReference type="EC" id="3.6.1.55"/>
    </reaction>
</comment>
<dbReference type="PATRIC" id="fig|1441930.4.peg.3477"/>
<dbReference type="PROSITE" id="PS00893">
    <property type="entry name" value="NUDIX_BOX"/>
    <property type="match status" value="1"/>
</dbReference>
<feature type="binding site" evidence="17">
    <location>
        <position position="23"/>
    </location>
    <ligand>
        <name>8-oxo-dGTP</name>
        <dbReference type="ChEBI" id="CHEBI:77896"/>
    </ligand>
</feature>
<keyword evidence="9" id="KW-0234">DNA repair</keyword>
<dbReference type="HOGENOM" id="CLU_037162_19_2_6"/>
<dbReference type="RefSeq" id="WP_024910378.1">
    <property type="nucleotide sequence ID" value="NZ_CP007044.2"/>
</dbReference>
<dbReference type="Gene3D" id="3.90.79.10">
    <property type="entry name" value="Nucleoside Triphosphate Pyrophosphohydrolase"/>
    <property type="match status" value="1"/>
</dbReference>
<dbReference type="GO" id="GO:0008413">
    <property type="term" value="F:8-oxo-7,8-dihydroguanosine triphosphate pyrophosphatase activity"/>
    <property type="evidence" value="ECO:0007669"/>
    <property type="project" value="InterPro"/>
</dbReference>
<evidence type="ECO:0000256" key="7">
    <source>
        <dbReference type="ARBA" id="ARBA00022801"/>
    </source>
</evidence>
<evidence type="ECO:0000256" key="6">
    <source>
        <dbReference type="ARBA" id="ARBA00022763"/>
    </source>
</evidence>
<evidence type="ECO:0000256" key="9">
    <source>
        <dbReference type="ARBA" id="ARBA00023204"/>
    </source>
</evidence>
<sequence>MKHLNIAVGIIRNPQQEIFITRRAADSHMAGFWEFPGGKVEQGETPEQALCRELQEETGINLQQVQLLDVLEHRFTDRIVTLNFYLVESWAGQPYGREGQPMRWVKQADLREEEFPEANANIIRLLVAQANAVDD</sequence>
<evidence type="ECO:0000256" key="12">
    <source>
        <dbReference type="ARBA" id="ARBA00038905"/>
    </source>
</evidence>
<evidence type="ECO:0000256" key="14">
    <source>
        <dbReference type="ARBA" id="ARBA00041592"/>
    </source>
</evidence>
<dbReference type="InterPro" id="IPR000086">
    <property type="entry name" value="NUDIX_hydrolase_dom"/>
</dbReference>
<comment type="catalytic activity">
    <reaction evidence="11">
        <text>8-oxo-GTP + H2O = 8-oxo-GMP + diphosphate + H(+)</text>
        <dbReference type="Rhea" id="RHEA:67616"/>
        <dbReference type="ChEBI" id="CHEBI:15377"/>
        <dbReference type="ChEBI" id="CHEBI:15378"/>
        <dbReference type="ChEBI" id="CHEBI:33019"/>
        <dbReference type="ChEBI" id="CHEBI:143553"/>
        <dbReference type="ChEBI" id="CHEBI:145694"/>
    </reaction>
</comment>
<evidence type="ECO:0000256" key="10">
    <source>
        <dbReference type="ARBA" id="ARBA00035861"/>
    </source>
</evidence>
<dbReference type="PANTHER" id="PTHR47707:SF1">
    <property type="entry name" value="NUDIX HYDROLASE FAMILY PROTEIN"/>
    <property type="match status" value="1"/>
</dbReference>
<evidence type="ECO:0000256" key="8">
    <source>
        <dbReference type="ARBA" id="ARBA00022842"/>
    </source>
</evidence>
<evidence type="ECO:0000259" key="19">
    <source>
        <dbReference type="PROSITE" id="PS51462"/>
    </source>
</evidence>
<keyword evidence="21" id="KW-1185">Reference proteome</keyword>
<dbReference type="InterPro" id="IPR029119">
    <property type="entry name" value="MutY_C"/>
</dbReference>
<feature type="binding site" evidence="18">
    <location>
        <position position="57"/>
    </location>
    <ligand>
        <name>Mg(2+)</name>
        <dbReference type="ChEBI" id="CHEBI:18420"/>
    </ligand>
</feature>
<dbReference type="InterPro" id="IPR020084">
    <property type="entry name" value="NUDIX_hydrolase_CS"/>
</dbReference>
<keyword evidence="7 20" id="KW-0378">Hydrolase</keyword>
<dbReference type="SUPFAM" id="SSF55811">
    <property type="entry name" value="Nudix"/>
    <property type="match status" value="1"/>
</dbReference>
<evidence type="ECO:0000256" key="3">
    <source>
        <dbReference type="ARBA" id="ARBA00022457"/>
    </source>
</evidence>
<dbReference type="PRINTS" id="PR01401">
    <property type="entry name" value="MUTATORMUTT"/>
</dbReference>
<keyword evidence="4" id="KW-0235">DNA replication</keyword>
<evidence type="ECO:0000256" key="17">
    <source>
        <dbReference type="PIRSR" id="PIRSR603561-1"/>
    </source>
</evidence>
<proteinExistence type="inferred from homology"/>
<evidence type="ECO:0000313" key="20">
    <source>
        <dbReference type="EMBL" id="AHG21217.1"/>
    </source>
</evidence>
<evidence type="ECO:0000313" key="21">
    <source>
        <dbReference type="Proteomes" id="UP000019030"/>
    </source>
</evidence>
<evidence type="ECO:0000256" key="11">
    <source>
        <dbReference type="ARBA" id="ARBA00036904"/>
    </source>
</evidence>
<dbReference type="GO" id="GO:0044715">
    <property type="term" value="F:8-oxo-dGDP phosphatase activity"/>
    <property type="evidence" value="ECO:0007669"/>
    <property type="project" value="TreeGrafter"/>
</dbReference>
<dbReference type="GO" id="GO:0046872">
    <property type="term" value="F:metal ion binding"/>
    <property type="evidence" value="ECO:0007669"/>
    <property type="project" value="UniProtKB-KW"/>
</dbReference>
<dbReference type="EC" id="3.6.1.55" evidence="12"/>
<dbReference type="InterPro" id="IPR003561">
    <property type="entry name" value="Mutator_MutT"/>
</dbReference>
<keyword evidence="8 18" id="KW-0460">Magnesium</keyword>
<dbReference type="PROSITE" id="PS51462">
    <property type="entry name" value="NUDIX"/>
    <property type="match status" value="1"/>
</dbReference>
<keyword evidence="5 18" id="KW-0479">Metal-binding</keyword>